<accession>A0ACC2IEB5</accession>
<dbReference type="EMBL" id="JAPHNI010000246">
    <property type="protein sequence ID" value="KAJ8113539.1"/>
    <property type="molecule type" value="Genomic_DNA"/>
</dbReference>
<evidence type="ECO:0000313" key="1">
    <source>
        <dbReference type="EMBL" id="KAJ8113539.1"/>
    </source>
</evidence>
<evidence type="ECO:0000313" key="2">
    <source>
        <dbReference type="Proteomes" id="UP001153331"/>
    </source>
</evidence>
<gene>
    <name evidence="1" type="ORF">OPT61_g4345</name>
</gene>
<protein>
    <submittedName>
        <fullName evidence="1">Uncharacterized protein</fullName>
    </submittedName>
</protein>
<reference evidence="1" key="1">
    <citation type="submission" date="2022-11" db="EMBL/GenBank/DDBJ databases">
        <title>Genome Sequence of Boeremia exigua.</title>
        <authorList>
            <person name="Buettner E."/>
        </authorList>
    </citation>
    <scope>NUCLEOTIDE SEQUENCE</scope>
    <source>
        <strain evidence="1">CU02</strain>
    </source>
</reference>
<comment type="caution">
    <text evidence="1">The sequence shown here is derived from an EMBL/GenBank/DDBJ whole genome shotgun (WGS) entry which is preliminary data.</text>
</comment>
<organism evidence="1 2">
    <name type="scientific">Boeremia exigua</name>
    <dbReference type="NCBI Taxonomy" id="749465"/>
    <lineage>
        <taxon>Eukaryota</taxon>
        <taxon>Fungi</taxon>
        <taxon>Dikarya</taxon>
        <taxon>Ascomycota</taxon>
        <taxon>Pezizomycotina</taxon>
        <taxon>Dothideomycetes</taxon>
        <taxon>Pleosporomycetidae</taxon>
        <taxon>Pleosporales</taxon>
        <taxon>Pleosporineae</taxon>
        <taxon>Didymellaceae</taxon>
        <taxon>Boeremia</taxon>
    </lineage>
</organism>
<proteinExistence type="predicted"/>
<dbReference type="Proteomes" id="UP001153331">
    <property type="component" value="Unassembled WGS sequence"/>
</dbReference>
<keyword evidence="2" id="KW-1185">Reference proteome</keyword>
<name>A0ACC2IEB5_9PLEO</name>
<sequence>MLSLNDRHDSGKDFAQVPLPKVLESVPDEGLVQQFSDLYSATLIYVKKFYTDGPIRTGGASQMMIEQANSGVLLPWPQILDLLRDRKTRLGILVMCIGRVILSRILLLKLATSNSLGATLLPPEVVDCFQSFCIGRSALTMDGKEPKPLNLALLSRWKQITATLLYSTYVEEAFSPFDARTINIERAMEDLGPLLNIYAIPGDAGFHQGSRPALFVVVRLVPQPRDRSLRRPAAPREGACSKRSGAQWKLAVLPAAVRDRDMALFVEGSGL</sequence>